<dbReference type="Gene3D" id="3.40.50.2000">
    <property type="entry name" value="Glycogen Phosphorylase B"/>
    <property type="match status" value="2"/>
</dbReference>
<dbReference type="NCBIfam" id="TIGR00236">
    <property type="entry name" value="wecB"/>
    <property type="match status" value="1"/>
</dbReference>
<protein>
    <recommendedName>
        <fullName evidence="3">UDP-N-acetylglucosamine 2-epimerase (non-hydrolyzing)</fullName>
        <ecNumber evidence="3">5.1.3.14</ecNumber>
    </recommendedName>
</protein>
<dbReference type="Proteomes" id="UP000662373">
    <property type="component" value="Unassembled WGS sequence"/>
</dbReference>
<evidence type="ECO:0000256" key="1">
    <source>
        <dbReference type="ARBA" id="ARBA00023235"/>
    </source>
</evidence>
<name>A0A934KMQ7_9FLAO</name>
<keyword evidence="1 4" id="KW-0413">Isomerase</keyword>
<evidence type="ECO:0000256" key="2">
    <source>
        <dbReference type="ARBA" id="ARBA00038209"/>
    </source>
</evidence>
<comment type="similarity">
    <text evidence="2 4">Belongs to the UDP-N-acetylglucosamine 2-epimerase family.</text>
</comment>
<evidence type="ECO:0000313" key="6">
    <source>
        <dbReference type="EMBL" id="MBJ7880579.1"/>
    </source>
</evidence>
<dbReference type="AlphaFoldDB" id="A0A934KMQ7"/>
<dbReference type="SUPFAM" id="SSF53756">
    <property type="entry name" value="UDP-Glycosyltransferase/glycogen phosphorylase"/>
    <property type="match status" value="1"/>
</dbReference>
<dbReference type="InterPro" id="IPR029767">
    <property type="entry name" value="WecB-like"/>
</dbReference>
<dbReference type="InterPro" id="IPR003331">
    <property type="entry name" value="UDP_GlcNAc_Epimerase_2_dom"/>
</dbReference>
<dbReference type="Pfam" id="PF02350">
    <property type="entry name" value="Epimerase_2"/>
    <property type="match status" value="1"/>
</dbReference>
<dbReference type="EC" id="5.1.3.14" evidence="3"/>
<evidence type="ECO:0000259" key="5">
    <source>
        <dbReference type="Pfam" id="PF02350"/>
    </source>
</evidence>
<organism evidence="6 7">
    <name type="scientific">Gelidibacter salicanalis</name>
    <dbReference type="NCBI Taxonomy" id="291193"/>
    <lineage>
        <taxon>Bacteria</taxon>
        <taxon>Pseudomonadati</taxon>
        <taxon>Bacteroidota</taxon>
        <taxon>Flavobacteriia</taxon>
        <taxon>Flavobacteriales</taxon>
        <taxon>Flavobacteriaceae</taxon>
        <taxon>Gelidibacter</taxon>
    </lineage>
</organism>
<proteinExistence type="inferred from homology"/>
<sequence length="369" mass="41167">MLKILVCFGTRPEAIKMAPVCYALKRKGLNFKICVTAQHREMLDQVLYFFEIKPDFDLDLMQNNQSLNELSARIILGIDAVLKQEHFDLVLVHGDTTTSTMVALSAFQNGIKVGHIEAGLRTHNKYAPFPEEINRQLTGRLADFHFAPTPSAMQNLLNERILSSQIYLTGNTIVDALHIAKLKIDSGFMTPTINVLKQKLDFNKKIILITGHRRENFGNKFDNMCQALLEIAKRKDVYLVFPVHLNPKVSNPAFAALGSHPNIMLIEPLDYASMVWLLGQTTLVISDSGGIQEEAPTFGVPVLVTRDVTERPEGLESGCSILVGSSVEKITKYANSILDDTKKRDILENPYGDGTAAIQIAQQIKMIFK</sequence>
<comment type="caution">
    <text evidence="6">The sequence shown here is derived from an EMBL/GenBank/DDBJ whole genome shotgun (WGS) entry which is preliminary data.</text>
</comment>
<dbReference type="PANTHER" id="PTHR43174:SF2">
    <property type="entry name" value="UDP-N-ACETYLGLUCOSAMINE 2-EPIMERASE"/>
    <property type="match status" value="1"/>
</dbReference>
<evidence type="ECO:0000313" key="7">
    <source>
        <dbReference type="Proteomes" id="UP000662373"/>
    </source>
</evidence>
<evidence type="ECO:0000256" key="3">
    <source>
        <dbReference type="ARBA" id="ARBA00038858"/>
    </source>
</evidence>
<gene>
    <name evidence="6" type="primary">wecB</name>
    <name evidence="6" type="ORF">JEM65_07950</name>
</gene>
<dbReference type="CDD" id="cd03786">
    <property type="entry name" value="GTB_UDP-GlcNAc_2-Epimerase"/>
    <property type="match status" value="1"/>
</dbReference>
<feature type="domain" description="UDP-N-acetylglucosamine 2-epimerase" evidence="5">
    <location>
        <begin position="25"/>
        <end position="365"/>
    </location>
</feature>
<accession>A0A934KMQ7</accession>
<dbReference type="EMBL" id="JAEHJZ010000017">
    <property type="protein sequence ID" value="MBJ7880579.1"/>
    <property type="molecule type" value="Genomic_DNA"/>
</dbReference>
<dbReference type="GO" id="GO:0008761">
    <property type="term" value="F:UDP-N-acetylglucosamine 2-epimerase activity"/>
    <property type="evidence" value="ECO:0007669"/>
    <property type="project" value="UniProtKB-EC"/>
</dbReference>
<reference evidence="6 7" key="1">
    <citation type="submission" date="2020-09" db="EMBL/GenBank/DDBJ databases">
        <title>Draft genome of Gelidibacter salicanalis PAMC21136.</title>
        <authorList>
            <person name="Park H."/>
        </authorList>
    </citation>
    <scope>NUCLEOTIDE SEQUENCE [LARGE SCALE GENOMIC DNA]</scope>
    <source>
        <strain evidence="6 7">PAMC21136</strain>
    </source>
</reference>
<dbReference type="PANTHER" id="PTHR43174">
    <property type="entry name" value="UDP-N-ACETYLGLUCOSAMINE 2-EPIMERASE"/>
    <property type="match status" value="1"/>
</dbReference>
<evidence type="ECO:0000256" key="4">
    <source>
        <dbReference type="RuleBase" id="RU003513"/>
    </source>
</evidence>
<keyword evidence="7" id="KW-1185">Reference proteome</keyword>